<dbReference type="AlphaFoldDB" id="A0A7S1BL88"/>
<keyword evidence="2" id="KW-0812">Transmembrane</keyword>
<name>A0A7S1BL88_9STRA</name>
<proteinExistence type="predicted"/>
<evidence type="ECO:0000256" key="1">
    <source>
        <dbReference type="SAM" id="MobiDB-lite"/>
    </source>
</evidence>
<feature type="region of interest" description="Disordered" evidence="1">
    <location>
        <begin position="80"/>
        <end position="130"/>
    </location>
</feature>
<evidence type="ECO:0000313" key="3">
    <source>
        <dbReference type="EMBL" id="CAD8888863.1"/>
    </source>
</evidence>
<protein>
    <submittedName>
        <fullName evidence="3">Uncharacterized protein</fullName>
    </submittedName>
</protein>
<feature type="compositionally biased region" description="Low complexity" evidence="1">
    <location>
        <begin position="100"/>
        <end position="114"/>
    </location>
</feature>
<organism evidence="3">
    <name type="scientific">Corethron hystrix</name>
    <dbReference type="NCBI Taxonomy" id="216773"/>
    <lineage>
        <taxon>Eukaryota</taxon>
        <taxon>Sar</taxon>
        <taxon>Stramenopiles</taxon>
        <taxon>Ochrophyta</taxon>
        <taxon>Bacillariophyta</taxon>
        <taxon>Coscinodiscophyceae</taxon>
        <taxon>Corethrophycidae</taxon>
        <taxon>Corethrales</taxon>
        <taxon>Corethraceae</taxon>
        <taxon>Corethron</taxon>
    </lineage>
</organism>
<sequence length="245" mass="26473">MRIQTTLANATGIILGIFLTKKQNSCHGFTLTFSSHHGPRYSTLSAFSGRRLPALRPTKRFASRDDDEIAALEERLRELKGETAMKDSEDGDVEENRVRAGAGSMQSSMGAASPEESETSMEEDEDDDISVDSFKKARSKVRSVAKSSGAMEAPMEQMLSEGWKTREASSDENTTAGALLGVIAGLIGLVLFSLIPVGQDDLKRYSGNTIGIGQNAATSTKIDLGDLNSVKTVKDTLYIPDEDMQ</sequence>
<feature type="transmembrane region" description="Helical" evidence="2">
    <location>
        <begin position="176"/>
        <end position="195"/>
    </location>
</feature>
<keyword evidence="2" id="KW-0472">Membrane</keyword>
<gene>
    <name evidence="3" type="ORF">CHYS00102_LOCUS16063</name>
</gene>
<keyword evidence="2" id="KW-1133">Transmembrane helix</keyword>
<feature type="compositionally biased region" description="Basic and acidic residues" evidence="1">
    <location>
        <begin position="80"/>
        <end position="98"/>
    </location>
</feature>
<feature type="compositionally biased region" description="Acidic residues" evidence="1">
    <location>
        <begin position="115"/>
        <end position="130"/>
    </location>
</feature>
<reference evidence="3" key="1">
    <citation type="submission" date="2021-01" db="EMBL/GenBank/DDBJ databases">
        <authorList>
            <person name="Corre E."/>
            <person name="Pelletier E."/>
            <person name="Niang G."/>
            <person name="Scheremetjew M."/>
            <person name="Finn R."/>
            <person name="Kale V."/>
            <person name="Holt S."/>
            <person name="Cochrane G."/>
            <person name="Meng A."/>
            <person name="Brown T."/>
            <person name="Cohen L."/>
        </authorList>
    </citation>
    <scope>NUCLEOTIDE SEQUENCE</scope>
    <source>
        <strain evidence="3">308</strain>
    </source>
</reference>
<evidence type="ECO:0000256" key="2">
    <source>
        <dbReference type="SAM" id="Phobius"/>
    </source>
</evidence>
<dbReference type="EMBL" id="HBFR01022373">
    <property type="protein sequence ID" value="CAD8888863.1"/>
    <property type="molecule type" value="Transcribed_RNA"/>
</dbReference>
<accession>A0A7S1BL88</accession>